<evidence type="ECO:0000256" key="11">
    <source>
        <dbReference type="ARBA" id="ARBA00023136"/>
    </source>
</evidence>
<reference evidence="18 19" key="1">
    <citation type="submission" date="2019-02" db="EMBL/GenBank/DDBJ databases">
        <title>Deep-cultivation of Planctomycetes and their phenomic and genomic characterization uncovers novel biology.</title>
        <authorList>
            <person name="Wiegand S."/>
            <person name="Jogler M."/>
            <person name="Boedeker C."/>
            <person name="Pinto D."/>
            <person name="Vollmers J."/>
            <person name="Rivas-Marin E."/>
            <person name="Kohn T."/>
            <person name="Peeters S.H."/>
            <person name="Heuer A."/>
            <person name="Rast P."/>
            <person name="Oberbeckmann S."/>
            <person name="Bunk B."/>
            <person name="Jeske O."/>
            <person name="Meyerdierks A."/>
            <person name="Storesund J.E."/>
            <person name="Kallscheuer N."/>
            <person name="Luecker S."/>
            <person name="Lage O.M."/>
            <person name="Pohl T."/>
            <person name="Merkel B.J."/>
            <person name="Hornburger P."/>
            <person name="Mueller R.-W."/>
            <person name="Bruemmer F."/>
            <person name="Labrenz M."/>
            <person name="Spormann A.M."/>
            <person name="Op den Camp H."/>
            <person name="Overmann J."/>
            <person name="Amann R."/>
            <person name="Jetten M.S.M."/>
            <person name="Mascher T."/>
            <person name="Medema M.H."/>
            <person name="Devos D.P."/>
            <person name="Kaster A.-K."/>
            <person name="Ovreas L."/>
            <person name="Rohde M."/>
            <person name="Galperin M.Y."/>
            <person name="Jogler C."/>
        </authorList>
    </citation>
    <scope>NUCLEOTIDE SEQUENCE [LARGE SCALE GENOMIC DNA]</scope>
    <source>
        <strain evidence="18 19">ETA_A8</strain>
    </source>
</reference>
<proteinExistence type="inferred from homology"/>
<evidence type="ECO:0000256" key="14">
    <source>
        <dbReference type="RuleBase" id="RU004024"/>
    </source>
</evidence>
<comment type="function">
    <text evidence="12 14">Subunits I and II form the functional core of the enzyme complex. Electrons originating in cytochrome c are transferred via heme a and Cu(A) to the binuclear center formed by heme a3 and Cu(B).</text>
</comment>
<evidence type="ECO:0000256" key="3">
    <source>
        <dbReference type="ARBA" id="ARBA00022448"/>
    </source>
</evidence>
<dbReference type="KEGG" id="aagg:ETAA8_67920"/>
<dbReference type="InterPro" id="IPR011759">
    <property type="entry name" value="Cyt_c_oxidase_su2_TM_dom"/>
</dbReference>
<comment type="similarity">
    <text evidence="2 13">Belongs to the cytochrome c oxidase subunit 2 family.</text>
</comment>
<protein>
    <recommendedName>
        <fullName evidence="14">Cytochrome c oxidase subunit 2</fullName>
        <ecNumber evidence="14">7.1.1.9</ecNumber>
    </recommendedName>
</protein>
<feature type="transmembrane region" description="Helical" evidence="15">
    <location>
        <begin position="49"/>
        <end position="74"/>
    </location>
</feature>
<comment type="subcellular location">
    <subcellularLocation>
        <location evidence="13">Cell membrane</location>
        <topology evidence="13">Multi-pass membrane protein</topology>
    </subcellularLocation>
    <subcellularLocation>
        <location evidence="1">Membrane</location>
        <topology evidence="1">Multi-pass membrane protein</topology>
    </subcellularLocation>
</comment>
<sequence length="268" mass="30644">MGRFWSLLFLMVPILGVLCFVWAMAGFWPMQNHWLPENIGGADAHAIDGLFLFILGLTGVIFVATGLVFFWFLWKYDAAVTTEPVKYFHGSHQLEVIWSIIPAAALLFIAIFQMSVWANTKIKRPELSPGVARPALAEITGRQFEWRIRYAGKDGIIGTEDDVFKVNDLHLPINEDVVLLIKSQDVLHSFFLPHLRVKQDVVPGMQQFVWFQAKRPGTYDIVCAELCGWGHYKMRGRFVVQNRAEFDKWLEQAWQEQEVSSFALPAGE</sequence>
<dbReference type="Gene3D" id="2.60.40.420">
    <property type="entry name" value="Cupredoxins - blue copper proteins"/>
    <property type="match status" value="1"/>
</dbReference>
<evidence type="ECO:0000256" key="13">
    <source>
        <dbReference type="RuleBase" id="RU000456"/>
    </source>
</evidence>
<dbReference type="PANTHER" id="PTHR22888">
    <property type="entry name" value="CYTOCHROME C OXIDASE, SUBUNIT II"/>
    <property type="match status" value="1"/>
</dbReference>
<dbReference type="Pfam" id="PF02790">
    <property type="entry name" value="COX2_TM"/>
    <property type="match status" value="1"/>
</dbReference>
<keyword evidence="11 15" id="KW-0472">Membrane</keyword>
<dbReference type="PANTHER" id="PTHR22888:SF9">
    <property type="entry name" value="CYTOCHROME C OXIDASE SUBUNIT 2"/>
    <property type="match status" value="1"/>
</dbReference>
<feature type="transmembrane region" description="Helical" evidence="15">
    <location>
        <begin position="96"/>
        <end position="118"/>
    </location>
</feature>
<dbReference type="PRINTS" id="PR01166">
    <property type="entry name" value="CYCOXIDASEII"/>
</dbReference>
<evidence type="ECO:0000256" key="8">
    <source>
        <dbReference type="ARBA" id="ARBA00022982"/>
    </source>
</evidence>
<evidence type="ECO:0000256" key="15">
    <source>
        <dbReference type="SAM" id="Phobius"/>
    </source>
</evidence>
<dbReference type="PROSITE" id="PS50999">
    <property type="entry name" value="COX2_TM"/>
    <property type="match status" value="1"/>
</dbReference>
<keyword evidence="7" id="KW-1278">Translocase</keyword>
<evidence type="ECO:0000256" key="10">
    <source>
        <dbReference type="ARBA" id="ARBA00023008"/>
    </source>
</evidence>
<dbReference type="OrthoDB" id="9773456at2"/>
<comment type="cofactor">
    <cofactor evidence="14">
        <name>Cu cation</name>
        <dbReference type="ChEBI" id="CHEBI:23378"/>
    </cofactor>
    <text evidence="14">Binds a copper A center.</text>
</comment>
<keyword evidence="8 13" id="KW-0249">Electron transport</keyword>
<feature type="domain" description="Cytochrome oxidase subunit II copper A binding" evidence="16">
    <location>
        <begin position="132"/>
        <end position="252"/>
    </location>
</feature>
<dbReference type="InterPro" id="IPR014222">
    <property type="entry name" value="Cyt_c_oxidase_su2"/>
</dbReference>
<evidence type="ECO:0000256" key="1">
    <source>
        <dbReference type="ARBA" id="ARBA00004141"/>
    </source>
</evidence>
<dbReference type="PROSITE" id="PS00078">
    <property type="entry name" value="COX2"/>
    <property type="match status" value="1"/>
</dbReference>
<dbReference type="GO" id="GO:0016491">
    <property type="term" value="F:oxidoreductase activity"/>
    <property type="evidence" value="ECO:0007669"/>
    <property type="project" value="UniProtKB-KW"/>
</dbReference>
<keyword evidence="18" id="KW-0560">Oxidoreductase</keyword>
<keyword evidence="4 13" id="KW-0679">Respiratory chain</keyword>
<dbReference type="InterPro" id="IPR045187">
    <property type="entry name" value="CcO_II"/>
</dbReference>
<dbReference type="GO" id="GO:0005886">
    <property type="term" value="C:plasma membrane"/>
    <property type="evidence" value="ECO:0007669"/>
    <property type="project" value="UniProtKB-SubCell"/>
</dbReference>
<dbReference type="Gene3D" id="1.10.287.90">
    <property type="match status" value="1"/>
</dbReference>
<keyword evidence="5 13" id="KW-0812">Transmembrane</keyword>
<evidence type="ECO:0000259" key="17">
    <source>
        <dbReference type="PROSITE" id="PS50999"/>
    </source>
</evidence>
<dbReference type="RefSeq" id="WP_145099082.1">
    <property type="nucleotide sequence ID" value="NZ_CP036274.1"/>
</dbReference>
<accession>A0A517YN47</accession>
<evidence type="ECO:0000256" key="6">
    <source>
        <dbReference type="ARBA" id="ARBA00022723"/>
    </source>
</evidence>
<evidence type="ECO:0000256" key="9">
    <source>
        <dbReference type="ARBA" id="ARBA00022989"/>
    </source>
</evidence>
<keyword evidence="6 14" id="KW-0479">Metal-binding</keyword>
<gene>
    <name evidence="18" type="primary">coxM</name>
    <name evidence="18" type="ORF">ETAA8_67920</name>
</gene>
<keyword evidence="19" id="KW-1185">Reference proteome</keyword>
<dbReference type="SUPFAM" id="SSF49503">
    <property type="entry name" value="Cupredoxins"/>
    <property type="match status" value="1"/>
</dbReference>
<comment type="catalytic activity">
    <reaction evidence="14">
        <text>4 Fe(II)-[cytochrome c] + O2 + 8 H(+)(in) = 4 Fe(III)-[cytochrome c] + 2 H2O + 4 H(+)(out)</text>
        <dbReference type="Rhea" id="RHEA:11436"/>
        <dbReference type="Rhea" id="RHEA-COMP:10350"/>
        <dbReference type="Rhea" id="RHEA-COMP:14399"/>
        <dbReference type="ChEBI" id="CHEBI:15377"/>
        <dbReference type="ChEBI" id="CHEBI:15378"/>
        <dbReference type="ChEBI" id="CHEBI:15379"/>
        <dbReference type="ChEBI" id="CHEBI:29033"/>
        <dbReference type="ChEBI" id="CHEBI:29034"/>
        <dbReference type="EC" id="7.1.1.9"/>
    </reaction>
</comment>
<keyword evidence="10 14" id="KW-0186">Copper</keyword>
<evidence type="ECO:0000256" key="4">
    <source>
        <dbReference type="ARBA" id="ARBA00022660"/>
    </source>
</evidence>
<dbReference type="EMBL" id="CP036274">
    <property type="protein sequence ID" value="QDU31632.1"/>
    <property type="molecule type" value="Genomic_DNA"/>
</dbReference>
<dbReference type="AlphaFoldDB" id="A0A517YN47"/>
<evidence type="ECO:0000313" key="19">
    <source>
        <dbReference type="Proteomes" id="UP000315017"/>
    </source>
</evidence>
<evidence type="ECO:0000259" key="16">
    <source>
        <dbReference type="PROSITE" id="PS50857"/>
    </source>
</evidence>
<evidence type="ECO:0000256" key="7">
    <source>
        <dbReference type="ARBA" id="ARBA00022967"/>
    </source>
</evidence>
<dbReference type="InterPro" id="IPR002429">
    <property type="entry name" value="CcO_II-like_C"/>
</dbReference>
<keyword evidence="3 13" id="KW-0813">Transport</keyword>
<evidence type="ECO:0000256" key="5">
    <source>
        <dbReference type="ARBA" id="ARBA00022692"/>
    </source>
</evidence>
<feature type="domain" description="Cytochrome oxidase subunit II transmembrane region profile" evidence="17">
    <location>
        <begin position="25"/>
        <end position="124"/>
    </location>
</feature>
<dbReference type="InterPro" id="IPR008972">
    <property type="entry name" value="Cupredoxin"/>
</dbReference>
<dbReference type="PROSITE" id="PS50857">
    <property type="entry name" value="COX2_CUA"/>
    <property type="match status" value="1"/>
</dbReference>
<dbReference type="GO" id="GO:0042773">
    <property type="term" value="P:ATP synthesis coupled electron transport"/>
    <property type="evidence" value="ECO:0007669"/>
    <property type="project" value="TreeGrafter"/>
</dbReference>
<feature type="transmembrane region" description="Helical" evidence="15">
    <location>
        <begin position="6"/>
        <end position="28"/>
    </location>
</feature>
<dbReference type="EC" id="7.1.1.9" evidence="14"/>
<dbReference type="Proteomes" id="UP000315017">
    <property type="component" value="Chromosome"/>
</dbReference>
<dbReference type="GO" id="GO:0004129">
    <property type="term" value="F:cytochrome-c oxidase activity"/>
    <property type="evidence" value="ECO:0007669"/>
    <property type="project" value="UniProtKB-EC"/>
</dbReference>
<organism evidence="18 19">
    <name type="scientific">Anatilimnocola aggregata</name>
    <dbReference type="NCBI Taxonomy" id="2528021"/>
    <lineage>
        <taxon>Bacteria</taxon>
        <taxon>Pseudomonadati</taxon>
        <taxon>Planctomycetota</taxon>
        <taxon>Planctomycetia</taxon>
        <taxon>Pirellulales</taxon>
        <taxon>Pirellulaceae</taxon>
        <taxon>Anatilimnocola</taxon>
    </lineage>
</organism>
<dbReference type="GO" id="GO:0005507">
    <property type="term" value="F:copper ion binding"/>
    <property type="evidence" value="ECO:0007669"/>
    <property type="project" value="InterPro"/>
</dbReference>
<dbReference type="InterPro" id="IPR036257">
    <property type="entry name" value="Cyt_c_oxidase_su2_TM_sf"/>
</dbReference>
<dbReference type="Pfam" id="PF00116">
    <property type="entry name" value="COX2"/>
    <property type="match status" value="1"/>
</dbReference>
<evidence type="ECO:0000256" key="2">
    <source>
        <dbReference type="ARBA" id="ARBA00007866"/>
    </source>
</evidence>
<dbReference type="InterPro" id="IPR001505">
    <property type="entry name" value="Copper_CuA"/>
</dbReference>
<evidence type="ECO:0000256" key="12">
    <source>
        <dbReference type="ARBA" id="ARBA00024688"/>
    </source>
</evidence>
<evidence type="ECO:0000313" key="18">
    <source>
        <dbReference type="EMBL" id="QDU31632.1"/>
    </source>
</evidence>
<dbReference type="NCBIfam" id="TIGR02866">
    <property type="entry name" value="CoxB"/>
    <property type="match status" value="1"/>
</dbReference>
<name>A0A517YN47_9BACT</name>
<keyword evidence="9 15" id="KW-1133">Transmembrane helix</keyword>
<dbReference type="SUPFAM" id="SSF81464">
    <property type="entry name" value="Cytochrome c oxidase subunit II-like, transmembrane region"/>
    <property type="match status" value="1"/>
</dbReference>